<dbReference type="EMBL" id="JAUESC010000381">
    <property type="protein sequence ID" value="KAK0589609.1"/>
    <property type="molecule type" value="Genomic_DNA"/>
</dbReference>
<organism evidence="1 2">
    <name type="scientific">Acer saccharum</name>
    <name type="common">Sugar maple</name>
    <dbReference type="NCBI Taxonomy" id="4024"/>
    <lineage>
        <taxon>Eukaryota</taxon>
        <taxon>Viridiplantae</taxon>
        <taxon>Streptophyta</taxon>
        <taxon>Embryophyta</taxon>
        <taxon>Tracheophyta</taxon>
        <taxon>Spermatophyta</taxon>
        <taxon>Magnoliopsida</taxon>
        <taxon>eudicotyledons</taxon>
        <taxon>Gunneridae</taxon>
        <taxon>Pentapetalae</taxon>
        <taxon>rosids</taxon>
        <taxon>malvids</taxon>
        <taxon>Sapindales</taxon>
        <taxon>Sapindaceae</taxon>
        <taxon>Hippocastanoideae</taxon>
        <taxon>Acereae</taxon>
        <taxon>Acer</taxon>
    </lineage>
</organism>
<dbReference type="Proteomes" id="UP001168877">
    <property type="component" value="Unassembled WGS sequence"/>
</dbReference>
<dbReference type="AlphaFoldDB" id="A0AA39SDU9"/>
<reference evidence="1" key="2">
    <citation type="submission" date="2023-06" db="EMBL/GenBank/DDBJ databases">
        <authorList>
            <person name="Swenson N.G."/>
            <person name="Wegrzyn J.L."/>
            <person name="Mcevoy S.L."/>
        </authorList>
    </citation>
    <scope>NUCLEOTIDE SEQUENCE</scope>
    <source>
        <strain evidence="1">NS2018</strain>
        <tissue evidence="1">Leaf</tissue>
    </source>
</reference>
<name>A0AA39SDU9_ACESA</name>
<evidence type="ECO:0000313" key="1">
    <source>
        <dbReference type="EMBL" id="KAK0589609.1"/>
    </source>
</evidence>
<keyword evidence="2" id="KW-1185">Reference proteome</keyword>
<reference evidence="1" key="1">
    <citation type="journal article" date="2022" name="Plant J.">
        <title>Strategies of tolerance reflected in two North American maple genomes.</title>
        <authorList>
            <person name="McEvoy S.L."/>
            <person name="Sezen U.U."/>
            <person name="Trouern-Trend A."/>
            <person name="McMahon S.M."/>
            <person name="Schaberg P.G."/>
            <person name="Yang J."/>
            <person name="Wegrzyn J.L."/>
            <person name="Swenson N.G."/>
        </authorList>
    </citation>
    <scope>NUCLEOTIDE SEQUENCE</scope>
    <source>
        <strain evidence="1">NS2018</strain>
    </source>
</reference>
<protein>
    <submittedName>
        <fullName evidence="1">Uncharacterized protein</fullName>
    </submittedName>
</protein>
<accession>A0AA39SDU9</accession>
<proteinExistence type="predicted"/>
<evidence type="ECO:0000313" key="2">
    <source>
        <dbReference type="Proteomes" id="UP001168877"/>
    </source>
</evidence>
<gene>
    <name evidence="1" type="ORF">LWI29_016280</name>
</gene>
<sequence>MGFLSFKEEVVKVIETGAALGFYFGGRESQMVGVIASREKEDIARFQEGIGAFIYCRFDDFDIPFRYFLFVTPLLLAKDSMADSSPASGNIISGLRLG</sequence>
<comment type="caution">
    <text evidence="1">The sequence shown here is derived from an EMBL/GenBank/DDBJ whole genome shotgun (WGS) entry which is preliminary data.</text>
</comment>